<dbReference type="AlphaFoldDB" id="I1DUN7"/>
<dbReference type="InterPro" id="IPR017034">
    <property type="entry name" value="Abi_system_AbiD/AbiF"/>
</dbReference>
<dbReference type="EMBL" id="BAFK01000003">
    <property type="protein sequence ID" value="GAB57765.1"/>
    <property type="molecule type" value="Genomic_DNA"/>
</dbReference>
<dbReference type="InterPro" id="IPR011664">
    <property type="entry name" value="Abi_system_AbiD/AbiF-like"/>
</dbReference>
<sequence length="298" mass="34992">MEFAKPPLEFAHQVQKLRERGLIVACPDKASFYLSQINYYRFGTYCWTFFSDYNTHKFLPDTTFEQVLDLYIFDRELRLLVLDAIERVEISVRTQWAYHLSHFAGPHAHLDKQNFNLKGFAHQDFIDQLQLELRRTTEPNILRQLQKYDEPAPAIWICCEVLSFGWLSKAVSGLARRRLKQDIADNFGLNEVVLTSLLHHLVTVRNICAHHSRLWNRDFTITTKLPNNGDQNTISSINLAKPRELYNTLVLIGHVMNKIAPDNQWRHRLVDLLHRYPATDTSAMGFPADWRKRAIWQF</sequence>
<dbReference type="Proteomes" id="UP000004374">
    <property type="component" value="Unassembled WGS sequence"/>
</dbReference>
<proteinExistence type="predicted"/>
<organism evidence="1 2">
    <name type="scientific">Rheinheimera nanhaiensis E407-8</name>
    <dbReference type="NCBI Taxonomy" id="562729"/>
    <lineage>
        <taxon>Bacteria</taxon>
        <taxon>Pseudomonadati</taxon>
        <taxon>Pseudomonadota</taxon>
        <taxon>Gammaproteobacteria</taxon>
        <taxon>Chromatiales</taxon>
        <taxon>Chromatiaceae</taxon>
        <taxon>Rheinheimera</taxon>
    </lineage>
</organism>
<protein>
    <submittedName>
        <fullName evidence="1">Phage AbiD protein</fullName>
    </submittedName>
</protein>
<name>I1DUN7_9GAMM</name>
<comment type="caution">
    <text evidence="1">The sequence shown here is derived from an EMBL/GenBank/DDBJ whole genome shotgun (WGS) entry which is preliminary data.</text>
</comment>
<reference evidence="1 2" key="1">
    <citation type="journal article" date="2012" name="J. Bacteriol.">
        <title>Genome Sequence of the Protease-Producing Bacterium Rheinheimera nanhaiensis E407-8T, Isolated from Deep-Sea Sediment of the South China Sea.</title>
        <authorList>
            <person name="Zhang X.-Y."/>
            <person name="Zhang Y.-J."/>
            <person name="Qin Q.-L."/>
            <person name="Xie B.-B."/>
            <person name="Chen X.-L."/>
            <person name="Zhou B.-C."/>
            <person name="Zhang Y.-Z."/>
        </authorList>
    </citation>
    <scope>NUCLEOTIDE SEQUENCE [LARGE SCALE GENOMIC DNA]</scope>
    <source>
        <strain evidence="1 2">E407-8</strain>
    </source>
</reference>
<evidence type="ECO:0000313" key="1">
    <source>
        <dbReference type="EMBL" id="GAB57765.1"/>
    </source>
</evidence>
<dbReference type="PIRSF" id="PIRSF034934">
    <property type="entry name" value="AbiF_AbiD"/>
    <property type="match status" value="1"/>
</dbReference>
<gene>
    <name evidence="1" type="ORF">RNAN_0734</name>
</gene>
<dbReference type="Pfam" id="PF07751">
    <property type="entry name" value="Abi_2"/>
    <property type="match status" value="1"/>
</dbReference>
<accession>I1DUN7</accession>
<evidence type="ECO:0000313" key="2">
    <source>
        <dbReference type="Proteomes" id="UP000004374"/>
    </source>
</evidence>
<dbReference type="RefSeq" id="WP_008218823.1">
    <property type="nucleotide sequence ID" value="NZ_BAFK01000003.1"/>
</dbReference>
<dbReference type="OrthoDB" id="5363652at2"/>
<keyword evidence="2" id="KW-1185">Reference proteome</keyword>